<keyword evidence="9" id="KW-0460">Magnesium</keyword>
<dbReference type="InterPro" id="IPR036525">
    <property type="entry name" value="Tubulin/FtsZ_GTPase_sf"/>
</dbReference>
<dbReference type="GO" id="GO:0005200">
    <property type="term" value="F:structural constituent of cytoskeleton"/>
    <property type="evidence" value="ECO:0007669"/>
    <property type="project" value="InterPro"/>
</dbReference>
<keyword evidence="5" id="KW-0963">Cytoplasm</keyword>
<dbReference type="InterPro" id="IPR002453">
    <property type="entry name" value="Beta_tubulin"/>
</dbReference>
<dbReference type="Proteomes" id="UP000515121">
    <property type="component" value="Unplaced"/>
</dbReference>
<evidence type="ECO:0000256" key="8">
    <source>
        <dbReference type="ARBA" id="ARBA00022741"/>
    </source>
</evidence>
<evidence type="ECO:0000313" key="14">
    <source>
        <dbReference type="Proteomes" id="UP000515121"/>
    </source>
</evidence>
<dbReference type="GeneID" id="111307922"/>
<evidence type="ECO:0000256" key="3">
    <source>
        <dbReference type="ARBA" id="ARBA00009636"/>
    </source>
</evidence>
<evidence type="ECO:0000256" key="6">
    <source>
        <dbReference type="ARBA" id="ARBA00022701"/>
    </source>
</evidence>
<comment type="similarity">
    <text evidence="3">Belongs to the tubulin family.</text>
</comment>
<evidence type="ECO:0000256" key="11">
    <source>
        <dbReference type="ARBA" id="ARBA00023212"/>
    </source>
</evidence>
<dbReference type="InterPro" id="IPR018316">
    <property type="entry name" value="Tubulin/FtsZ_2-layer-sand-dom"/>
</dbReference>
<comment type="subcellular location">
    <subcellularLocation>
        <location evidence="2">Cytoplasm</location>
        <location evidence="2">Cytoskeleton</location>
    </subcellularLocation>
</comment>
<dbReference type="InterPro" id="IPR023123">
    <property type="entry name" value="Tubulin_C"/>
</dbReference>
<dbReference type="RefSeq" id="XP_022761994.1">
    <property type="nucleotide sequence ID" value="XM_022906259.1"/>
</dbReference>
<dbReference type="KEGG" id="dzi:111307922"/>
<dbReference type="InterPro" id="IPR000217">
    <property type="entry name" value="Tubulin"/>
</dbReference>
<evidence type="ECO:0000256" key="5">
    <source>
        <dbReference type="ARBA" id="ARBA00022490"/>
    </source>
</evidence>
<accession>A0A6P6AAS4</accession>
<dbReference type="GO" id="GO:0003924">
    <property type="term" value="F:GTPase activity"/>
    <property type="evidence" value="ECO:0007669"/>
    <property type="project" value="InterPro"/>
</dbReference>
<dbReference type="SMART" id="SM00865">
    <property type="entry name" value="Tubulin_C"/>
    <property type="match status" value="1"/>
</dbReference>
<dbReference type="GO" id="GO:0005874">
    <property type="term" value="C:microtubule"/>
    <property type="evidence" value="ECO:0007669"/>
    <property type="project" value="UniProtKB-KW"/>
</dbReference>
<name>A0A6P6AAS4_DURZI</name>
<dbReference type="GO" id="GO:0005525">
    <property type="term" value="F:GTP binding"/>
    <property type="evidence" value="ECO:0007669"/>
    <property type="project" value="UniProtKB-KW"/>
</dbReference>
<reference evidence="15" key="1">
    <citation type="submission" date="2025-08" db="UniProtKB">
        <authorList>
            <consortium name="RefSeq"/>
        </authorList>
    </citation>
    <scope>IDENTIFICATION</scope>
    <source>
        <tissue evidence="15">Fruit stalk</tissue>
    </source>
</reference>
<keyword evidence="8" id="KW-0547">Nucleotide-binding</keyword>
<sequence>MSGVTCCLHFPGQLNSDLWKLARNLIPFPWLHFFKVGFVLFTSRNFQQCRALTFPELTRQMWDAKNMMCAANPQRNQYITVSTVFRGRMSTKEVDELMINVQNNNSSYSVEWIPDNMKSFLCDIHPNGFKMASTVIGNSTSLQDMFRWVSNQFTAMFRSKVPLHWYIREGMDEMEFTKAESNMNDLVSKYQQYQNATVETSSIIAKLETSSVIEKLLPIIMNKLGHTVEIQIVSSEDREKQGEMQAPLCGALQVII</sequence>
<evidence type="ECO:0000256" key="2">
    <source>
        <dbReference type="ARBA" id="ARBA00004245"/>
    </source>
</evidence>
<comment type="subunit">
    <text evidence="4">Dimer of alpha and beta chains. A typical microtubule is a hollow water-filled tube with an outer diameter of 25 nm and an inner diameter of 15 nM. Alpha-beta heterodimers associate head-to-tail to form protofilaments running lengthwise along the microtubule wall with the beta-tubulin subunit facing the microtubule plus end conferring a structural polarity. Microtubules usually have 13 protofilaments but different protofilament numbers can be found in some organisms and specialized cells.</text>
</comment>
<evidence type="ECO:0000256" key="12">
    <source>
        <dbReference type="ARBA" id="ARBA00034296"/>
    </source>
</evidence>
<dbReference type="Gene3D" id="3.30.1330.20">
    <property type="entry name" value="Tubulin/FtsZ, C-terminal domain"/>
    <property type="match status" value="1"/>
</dbReference>
<dbReference type="GO" id="GO:0046872">
    <property type="term" value="F:metal ion binding"/>
    <property type="evidence" value="ECO:0007669"/>
    <property type="project" value="UniProtKB-KW"/>
</dbReference>
<comment type="function">
    <text evidence="12">Tubulin is the major constituent of microtubules, a cylinder consisting of laterally associated linear protofilaments composed of alpha- and beta-tubulin heterodimers. Microtubules grow by the addition of GTP-tubulin dimers to the microtubule end, where a stabilizing cap forms. Below the cap, tubulin dimers are in GDP-bound state, owing to GTPase activity of alpha-tubulin.</text>
</comment>
<dbReference type="Gene3D" id="1.10.287.600">
    <property type="entry name" value="Helix hairpin bin"/>
    <property type="match status" value="1"/>
</dbReference>
<dbReference type="OrthoDB" id="6073114at2759"/>
<gene>
    <name evidence="15" type="primary">LOC111307922</name>
</gene>
<evidence type="ECO:0000256" key="9">
    <source>
        <dbReference type="ARBA" id="ARBA00022842"/>
    </source>
</evidence>
<evidence type="ECO:0000256" key="1">
    <source>
        <dbReference type="ARBA" id="ARBA00001946"/>
    </source>
</evidence>
<keyword evidence="14" id="KW-1185">Reference proteome</keyword>
<evidence type="ECO:0000256" key="4">
    <source>
        <dbReference type="ARBA" id="ARBA00011747"/>
    </source>
</evidence>
<evidence type="ECO:0000259" key="13">
    <source>
        <dbReference type="SMART" id="SM00865"/>
    </source>
</evidence>
<feature type="domain" description="Tubulin/FtsZ 2-layer sandwich" evidence="13">
    <location>
        <begin position="14"/>
        <end position="151"/>
    </location>
</feature>
<evidence type="ECO:0000256" key="7">
    <source>
        <dbReference type="ARBA" id="ARBA00022723"/>
    </source>
</evidence>
<dbReference type="Gene3D" id="3.40.50.1440">
    <property type="entry name" value="Tubulin/FtsZ, GTPase domain"/>
    <property type="match status" value="1"/>
</dbReference>
<dbReference type="InterPro" id="IPR037103">
    <property type="entry name" value="Tubulin/FtsZ-like_C"/>
</dbReference>
<dbReference type="FunFam" id="1.10.287.600:FF:000013">
    <property type="entry name" value="Tubulin beta chain"/>
    <property type="match status" value="1"/>
</dbReference>
<dbReference type="PRINTS" id="PR01163">
    <property type="entry name" value="BETATUBULIN"/>
</dbReference>
<protein>
    <submittedName>
        <fullName evidence="15">Tubulin beta-3 chain-like</fullName>
    </submittedName>
</protein>
<evidence type="ECO:0000313" key="15">
    <source>
        <dbReference type="RefSeq" id="XP_022761994.1"/>
    </source>
</evidence>
<proteinExistence type="inferred from homology"/>
<dbReference type="InterPro" id="IPR008280">
    <property type="entry name" value="Tub_FtsZ_C"/>
</dbReference>
<dbReference type="PANTHER" id="PTHR11588">
    <property type="entry name" value="TUBULIN"/>
    <property type="match status" value="1"/>
</dbReference>
<dbReference type="Pfam" id="PF03953">
    <property type="entry name" value="Tubulin_C"/>
    <property type="match status" value="1"/>
</dbReference>
<dbReference type="AlphaFoldDB" id="A0A6P6AAS4"/>
<dbReference type="SUPFAM" id="SSF55307">
    <property type="entry name" value="Tubulin C-terminal domain-like"/>
    <property type="match status" value="1"/>
</dbReference>
<comment type="cofactor">
    <cofactor evidence="1">
        <name>Mg(2+)</name>
        <dbReference type="ChEBI" id="CHEBI:18420"/>
    </cofactor>
</comment>
<organism evidence="14 15">
    <name type="scientific">Durio zibethinus</name>
    <name type="common">Durian</name>
    <dbReference type="NCBI Taxonomy" id="66656"/>
    <lineage>
        <taxon>Eukaryota</taxon>
        <taxon>Viridiplantae</taxon>
        <taxon>Streptophyta</taxon>
        <taxon>Embryophyta</taxon>
        <taxon>Tracheophyta</taxon>
        <taxon>Spermatophyta</taxon>
        <taxon>Magnoliopsida</taxon>
        <taxon>eudicotyledons</taxon>
        <taxon>Gunneridae</taxon>
        <taxon>Pentapetalae</taxon>
        <taxon>rosids</taxon>
        <taxon>malvids</taxon>
        <taxon>Malvales</taxon>
        <taxon>Malvaceae</taxon>
        <taxon>Helicteroideae</taxon>
        <taxon>Durio</taxon>
    </lineage>
</organism>
<keyword evidence="11" id="KW-0206">Cytoskeleton</keyword>
<keyword evidence="10" id="KW-0342">GTP-binding</keyword>
<keyword evidence="7" id="KW-0479">Metal-binding</keyword>
<dbReference type="FunFam" id="3.30.1330.20:FF:000009">
    <property type="entry name" value="Tubulin beta chain"/>
    <property type="match status" value="1"/>
</dbReference>
<dbReference type="GO" id="GO:0007017">
    <property type="term" value="P:microtubule-based process"/>
    <property type="evidence" value="ECO:0007669"/>
    <property type="project" value="InterPro"/>
</dbReference>
<keyword evidence="6" id="KW-0493">Microtubule</keyword>
<evidence type="ECO:0000256" key="10">
    <source>
        <dbReference type="ARBA" id="ARBA00023134"/>
    </source>
</evidence>